<evidence type="ECO:0000313" key="2">
    <source>
        <dbReference type="Proteomes" id="UP000294847"/>
    </source>
</evidence>
<proteinExistence type="predicted"/>
<organism evidence="1 2">
    <name type="scientific">Pyricularia oryzae</name>
    <name type="common">Rice blast fungus</name>
    <name type="synonym">Magnaporthe oryzae</name>
    <dbReference type="NCBI Taxonomy" id="318829"/>
    <lineage>
        <taxon>Eukaryota</taxon>
        <taxon>Fungi</taxon>
        <taxon>Dikarya</taxon>
        <taxon>Ascomycota</taxon>
        <taxon>Pezizomycotina</taxon>
        <taxon>Sordariomycetes</taxon>
        <taxon>Sordariomycetidae</taxon>
        <taxon>Magnaporthales</taxon>
        <taxon>Pyriculariaceae</taxon>
        <taxon>Pyricularia</taxon>
    </lineage>
</organism>
<dbReference type="VEuPathDB" id="FungiDB:M_BR32_EuGene_00026341"/>
<dbReference type="Proteomes" id="UP000294847">
    <property type="component" value="Chromosome 5"/>
</dbReference>
<name>A0A4P7NJZ5_PYROR</name>
<dbReference type="InterPro" id="IPR039196">
    <property type="entry name" value="Fmc1"/>
</dbReference>
<dbReference type="PANTHER" id="PTHR28015">
    <property type="entry name" value="ATP SYNTHASE ASSEMBLY FACTOR FMC1, MITOCHONDRIAL"/>
    <property type="match status" value="1"/>
</dbReference>
<dbReference type="AlphaFoldDB" id="A0A4P7NJZ5"/>
<gene>
    <name evidence="1" type="ORF">PoMZ_11291</name>
</gene>
<dbReference type="Pfam" id="PF13233">
    <property type="entry name" value="Complex1_LYR_2"/>
    <property type="match status" value="1"/>
</dbReference>
<sequence>MASTTIQPTNPTAIRSLYRSLLRALPARQHILSNDPTPLHRTLRAQFRQPSPGAEPPSPRAIEQARQYAAYFSAQRTYTALLERYNPGMGMDEEERVRLTARRVGMDLPVEFDGSEK</sequence>
<dbReference type="GO" id="GO:0033615">
    <property type="term" value="P:mitochondrial proton-transporting ATP synthase complex assembly"/>
    <property type="evidence" value="ECO:0007669"/>
    <property type="project" value="InterPro"/>
</dbReference>
<dbReference type="PANTHER" id="PTHR28015:SF1">
    <property type="entry name" value="ATP SYNTHASE ASSEMBLY FACTOR FMC1, MITOCHONDRIAL"/>
    <property type="match status" value="1"/>
</dbReference>
<reference evidence="1 2" key="1">
    <citation type="journal article" date="2019" name="Mol. Biol. Evol.">
        <title>Blast fungal genomes show frequent chromosomal changes, gene gains and losses, and effector gene turnover.</title>
        <authorList>
            <person name="Gomez Luciano L.B."/>
            <person name="Jason Tsai I."/>
            <person name="Chuma I."/>
            <person name="Tosa Y."/>
            <person name="Chen Y.H."/>
            <person name="Li J.Y."/>
            <person name="Li M.Y."/>
            <person name="Jade Lu M.Y."/>
            <person name="Nakayashiki H."/>
            <person name="Li W.H."/>
        </authorList>
    </citation>
    <scope>NUCLEOTIDE SEQUENCE [LARGE SCALE GENOMIC DNA]</scope>
    <source>
        <strain evidence="1">MZ5-1-6</strain>
    </source>
</reference>
<protein>
    <submittedName>
        <fullName evidence="1">Uncharacterized protein</fullName>
    </submittedName>
</protein>
<evidence type="ECO:0000313" key="1">
    <source>
        <dbReference type="EMBL" id="QBZ62411.1"/>
    </source>
</evidence>
<dbReference type="EMBL" id="CP034208">
    <property type="protein sequence ID" value="QBZ62411.1"/>
    <property type="molecule type" value="Genomic_DNA"/>
</dbReference>
<accession>A0A4P7NJZ5</accession>
<dbReference type="GO" id="GO:0005759">
    <property type="term" value="C:mitochondrial matrix"/>
    <property type="evidence" value="ECO:0007669"/>
    <property type="project" value="TreeGrafter"/>
</dbReference>